<evidence type="ECO:0000313" key="1">
    <source>
        <dbReference type="EMBL" id="KKL14946.1"/>
    </source>
</evidence>
<reference evidence="1" key="1">
    <citation type="journal article" date="2015" name="Nature">
        <title>Complex archaea that bridge the gap between prokaryotes and eukaryotes.</title>
        <authorList>
            <person name="Spang A."/>
            <person name="Saw J.H."/>
            <person name="Jorgensen S.L."/>
            <person name="Zaremba-Niedzwiedzka K."/>
            <person name="Martijn J."/>
            <person name="Lind A.E."/>
            <person name="van Eijk R."/>
            <person name="Schleper C."/>
            <person name="Guy L."/>
            <person name="Ettema T.J."/>
        </authorList>
    </citation>
    <scope>NUCLEOTIDE SEQUENCE</scope>
</reference>
<comment type="caution">
    <text evidence="1">The sequence shown here is derived from an EMBL/GenBank/DDBJ whole genome shotgun (WGS) entry which is preliminary data.</text>
</comment>
<sequence>MLRRLYWRLPFWFRNAYPLVAAQEAVRLIRGRGAAAGHAYRLAAVQEMVQDIRNLRNFNYLRTSYLGLSKTEQAEVQRRLVTL</sequence>
<protein>
    <submittedName>
        <fullName evidence="1">Uncharacterized protein</fullName>
    </submittedName>
</protein>
<dbReference type="AlphaFoldDB" id="A0A0F9DB10"/>
<gene>
    <name evidence="1" type="ORF">LCGC14_2510520</name>
</gene>
<proteinExistence type="predicted"/>
<accession>A0A0F9DB10</accession>
<organism evidence="1">
    <name type="scientific">marine sediment metagenome</name>
    <dbReference type="NCBI Taxonomy" id="412755"/>
    <lineage>
        <taxon>unclassified sequences</taxon>
        <taxon>metagenomes</taxon>
        <taxon>ecological metagenomes</taxon>
    </lineage>
</organism>
<dbReference type="EMBL" id="LAZR01040254">
    <property type="protein sequence ID" value="KKL14946.1"/>
    <property type="molecule type" value="Genomic_DNA"/>
</dbReference>
<name>A0A0F9DB10_9ZZZZ</name>